<keyword evidence="2" id="KW-0808">Transferase</keyword>
<evidence type="ECO:0000259" key="1">
    <source>
        <dbReference type="Pfam" id="PF08241"/>
    </source>
</evidence>
<dbReference type="KEGG" id="dvl:Dvul_2387"/>
<dbReference type="Proteomes" id="UP000009173">
    <property type="component" value="Chromosome"/>
</dbReference>
<dbReference type="InterPro" id="IPR029063">
    <property type="entry name" value="SAM-dependent_MTases_sf"/>
</dbReference>
<dbReference type="EMBL" id="CP000527">
    <property type="protein sequence ID" value="ABM29403.1"/>
    <property type="molecule type" value="Genomic_DNA"/>
</dbReference>
<gene>
    <name evidence="2" type="ordered locus">Dvul_2387</name>
</gene>
<dbReference type="SUPFAM" id="SSF53335">
    <property type="entry name" value="S-adenosyl-L-methionine-dependent methyltransferases"/>
    <property type="match status" value="1"/>
</dbReference>
<accession>A0A0H3AAF4</accession>
<dbReference type="RefSeq" id="WP_011792831.1">
    <property type="nucleotide sequence ID" value="NC_008751.1"/>
</dbReference>
<dbReference type="CDD" id="cd02440">
    <property type="entry name" value="AdoMet_MTases"/>
    <property type="match status" value="1"/>
</dbReference>
<evidence type="ECO:0000313" key="3">
    <source>
        <dbReference type="Proteomes" id="UP000009173"/>
    </source>
</evidence>
<dbReference type="InterPro" id="IPR013216">
    <property type="entry name" value="Methyltransf_11"/>
</dbReference>
<name>A0A0H3AAF4_NITV4</name>
<organism evidence="2 3">
    <name type="scientific">Nitratidesulfovibrio vulgaris (strain DP4)</name>
    <name type="common">Desulfovibrio vulgaris</name>
    <dbReference type="NCBI Taxonomy" id="391774"/>
    <lineage>
        <taxon>Bacteria</taxon>
        <taxon>Pseudomonadati</taxon>
        <taxon>Thermodesulfobacteriota</taxon>
        <taxon>Desulfovibrionia</taxon>
        <taxon>Desulfovibrionales</taxon>
        <taxon>Desulfovibrionaceae</taxon>
        <taxon>Nitratidesulfovibrio</taxon>
    </lineage>
</organism>
<evidence type="ECO:0000313" key="2">
    <source>
        <dbReference type="EMBL" id="ABM29403.1"/>
    </source>
</evidence>
<reference evidence="3" key="1">
    <citation type="journal article" date="2009" name="Environ. Microbiol.">
        <title>Contribution of mobile genetic elements to Desulfovibrio vulgaris genome plasticity.</title>
        <authorList>
            <person name="Walker C.B."/>
            <person name="Stolyar S."/>
            <person name="Chivian D."/>
            <person name="Pinel N."/>
            <person name="Gabster J.A."/>
            <person name="Dehal P.S."/>
            <person name="He Z."/>
            <person name="Yang Z.K."/>
            <person name="Yen H.C."/>
            <person name="Zhou J."/>
            <person name="Wall J.D."/>
            <person name="Hazen T.C."/>
            <person name="Arkin A.P."/>
            <person name="Stahl D.A."/>
        </authorList>
    </citation>
    <scope>NUCLEOTIDE SEQUENCE [LARGE SCALE GENOMIC DNA]</scope>
    <source>
        <strain evidence="3">DP4</strain>
    </source>
</reference>
<dbReference type="Pfam" id="PF08241">
    <property type="entry name" value="Methyltransf_11"/>
    <property type="match status" value="1"/>
</dbReference>
<dbReference type="HOGENOM" id="CLU_1164412_0_0_7"/>
<dbReference type="AlphaFoldDB" id="A0A0H3AAF4"/>
<sequence>MHPSSMLRMKWFFDNYINNSNEYRTILDVGSYDVNGSYRHLVADNLSYTGLDMADGPNVDLVPKSPYIWEEIESDTFDVVISGQAFEHIEFPWLTMTEIARVLKKGGILCIIVPRLAVRHRYPVDTYRYDVDGVVALCRYTGLTPIHASMNLGPKGCSKEWYCETGDTMLVAKKPETWSGMLDVKSYSCIPSDIQALATGFIDFKEQTYANSKPAYIEKRIIRFAHSVRKRLEKYLGE</sequence>
<feature type="domain" description="Methyltransferase type 11" evidence="1">
    <location>
        <begin position="72"/>
        <end position="111"/>
    </location>
</feature>
<keyword evidence="2" id="KW-0489">Methyltransferase</keyword>
<dbReference type="GO" id="GO:0032259">
    <property type="term" value="P:methylation"/>
    <property type="evidence" value="ECO:0007669"/>
    <property type="project" value="UniProtKB-KW"/>
</dbReference>
<dbReference type="Gene3D" id="3.40.50.150">
    <property type="entry name" value="Vaccinia Virus protein VP39"/>
    <property type="match status" value="1"/>
</dbReference>
<proteinExistence type="predicted"/>
<protein>
    <submittedName>
        <fullName evidence="2">Methyltransferase type 11</fullName>
    </submittedName>
</protein>
<dbReference type="GO" id="GO:0008757">
    <property type="term" value="F:S-adenosylmethionine-dependent methyltransferase activity"/>
    <property type="evidence" value="ECO:0007669"/>
    <property type="project" value="InterPro"/>
</dbReference>